<reference evidence="1 2" key="1">
    <citation type="journal article" date="2019" name="Genome Biol. Evol.">
        <title>Insights into the evolution of the New World diploid cottons (Gossypium, subgenus Houzingenia) based on genome sequencing.</title>
        <authorList>
            <person name="Grover C.E."/>
            <person name="Arick M.A. 2nd"/>
            <person name="Thrash A."/>
            <person name="Conover J.L."/>
            <person name="Sanders W.S."/>
            <person name="Peterson D.G."/>
            <person name="Frelichowski J.E."/>
            <person name="Scheffler J.A."/>
            <person name="Scheffler B.E."/>
            <person name="Wendel J.F."/>
        </authorList>
    </citation>
    <scope>NUCLEOTIDE SEQUENCE [LARGE SCALE GENOMIC DNA]</scope>
    <source>
        <strain evidence="1">185</strain>
        <tissue evidence="1">Leaf</tissue>
    </source>
</reference>
<organism evidence="1 2">
    <name type="scientific">Gossypium aridum</name>
    <name type="common">American cotton</name>
    <name type="synonym">Erioxylum aridum</name>
    <dbReference type="NCBI Taxonomy" id="34290"/>
    <lineage>
        <taxon>Eukaryota</taxon>
        <taxon>Viridiplantae</taxon>
        <taxon>Streptophyta</taxon>
        <taxon>Embryophyta</taxon>
        <taxon>Tracheophyta</taxon>
        <taxon>Spermatophyta</taxon>
        <taxon>Magnoliopsida</taxon>
        <taxon>eudicotyledons</taxon>
        <taxon>Gunneridae</taxon>
        <taxon>Pentapetalae</taxon>
        <taxon>rosids</taxon>
        <taxon>malvids</taxon>
        <taxon>Malvales</taxon>
        <taxon>Malvaceae</taxon>
        <taxon>Malvoideae</taxon>
        <taxon>Gossypium</taxon>
    </lineage>
</organism>
<proteinExistence type="predicted"/>
<feature type="non-terminal residue" evidence="1">
    <location>
        <position position="31"/>
    </location>
</feature>
<accession>A0A7J8YTW0</accession>
<name>A0A7J8YTW0_GOSAI</name>
<dbReference type="Proteomes" id="UP000593577">
    <property type="component" value="Unassembled WGS sequence"/>
</dbReference>
<comment type="caution">
    <text evidence="1">The sequence shown here is derived from an EMBL/GenBank/DDBJ whole genome shotgun (WGS) entry which is preliminary data.</text>
</comment>
<dbReference type="EMBL" id="JABFAA010353736">
    <property type="protein sequence ID" value="MBA0702790.1"/>
    <property type="molecule type" value="Genomic_DNA"/>
</dbReference>
<protein>
    <submittedName>
        <fullName evidence="1">Uncharacterized protein</fullName>
    </submittedName>
</protein>
<gene>
    <name evidence="1" type="ORF">Goari_022215</name>
</gene>
<sequence length="31" mass="3357">MASKGMLRRGEALSVEDALSLTLNRDATGHR</sequence>
<evidence type="ECO:0000313" key="2">
    <source>
        <dbReference type="Proteomes" id="UP000593577"/>
    </source>
</evidence>
<evidence type="ECO:0000313" key="1">
    <source>
        <dbReference type="EMBL" id="MBA0702790.1"/>
    </source>
</evidence>
<keyword evidence="2" id="KW-1185">Reference proteome</keyword>
<dbReference type="AlphaFoldDB" id="A0A7J8YTW0"/>